<reference evidence="1 3" key="1">
    <citation type="submission" date="2008-03" db="EMBL/GenBank/DDBJ databases">
        <title>Annotation of Ixodes scapularis.</title>
        <authorList>
            <consortium name="Ixodes scapularis Genome Project Consortium"/>
            <person name="Caler E."/>
            <person name="Hannick L.I."/>
            <person name="Bidwell S."/>
            <person name="Joardar V."/>
            <person name="Thiagarajan M."/>
            <person name="Amedeo P."/>
            <person name="Galinsky K.J."/>
            <person name="Schobel S."/>
            <person name="Inman J."/>
            <person name="Hostetler J."/>
            <person name="Miller J."/>
            <person name="Hammond M."/>
            <person name="Megy K."/>
            <person name="Lawson D."/>
            <person name="Kodira C."/>
            <person name="Sutton G."/>
            <person name="Meyer J."/>
            <person name="Hill C.A."/>
            <person name="Birren B."/>
            <person name="Nene V."/>
            <person name="Collins F."/>
            <person name="Alarcon-Chaidez F."/>
            <person name="Wikel S."/>
            <person name="Strausberg R."/>
        </authorList>
    </citation>
    <scope>NUCLEOTIDE SEQUENCE [LARGE SCALE GENOMIC DNA]</scope>
    <source>
        <strain evidence="3">Wikel</strain>
        <strain evidence="1">Wikel colony</strain>
    </source>
</reference>
<reference evidence="2" key="2">
    <citation type="submission" date="2020-05" db="UniProtKB">
        <authorList>
            <consortium name="EnsemblMetazoa"/>
        </authorList>
    </citation>
    <scope>IDENTIFICATION</scope>
    <source>
        <strain evidence="2">wikel</strain>
    </source>
</reference>
<dbReference type="HOGENOM" id="CLU_2064052_0_0_1"/>
<dbReference type="InParanoid" id="B7QCT7"/>
<dbReference type="AlphaFoldDB" id="B7QCT7"/>
<sequence length="119" mass="13021">MEVHARRMSAAYQDPRRTFSSNAASAPISPGISVESSITWLSIIVNNNSSASTAQNTFLKGKTWDATPRFTSQKELSSVNCVLQNSGKIAIWSVTFKRTRVKTILDVGNASKCSLRKVL</sequence>
<evidence type="ECO:0000313" key="2">
    <source>
        <dbReference type="EnsemblMetazoa" id="ISCW012867-PA"/>
    </source>
</evidence>
<gene>
    <name evidence="1" type="ORF">IscW_ISCW012867</name>
</gene>
<keyword evidence="3" id="KW-1185">Reference proteome</keyword>
<dbReference type="VEuPathDB" id="VectorBase:ISCI012867"/>
<dbReference type="PaxDb" id="6945-B7QCT7"/>
<dbReference type="EMBL" id="ABJB010364141">
    <property type="status" value="NOT_ANNOTATED_CDS"/>
    <property type="molecule type" value="Genomic_DNA"/>
</dbReference>
<dbReference type="VEuPathDB" id="VectorBase:ISCW012867"/>
<dbReference type="EMBL" id="DS909506">
    <property type="protein sequence ID" value="EEC16659.1"/>
    <property type="molecule type" value="Genomic_DNA"/>
</dbReference>
<organism>
    <name type="scientific">Ixodes scapularis</name>
    <name type="common">Black-legged tick</name>
    <name type="synonym">Deer tick</name>
    <dbReference type="NCBI Taxonomy" id="6945"/>
    <lineage>
        <taxon>Eukaryota</taxon>
        <taxon>Metazoa</taxon>
        <taxon>Ecdysozoa</taxon>
        <taxon>Arthropoda</taxon>
        <taxon>Chelicerata</taxon>
        <taxon>Arachnida</taxon>
        <taxon>Acari</taxon>
        <taxon>Parasitiformes</taxon>
        <taxon>Ixodida</taxon>
        <taxon>Ixodoidea</taxon>
        <taxon>Ixodidae</taxon>
        <taxon>Ixodinae</taxon>
        <taxon>Ixodes</taxon>
    </lineage>
</organism>
<proteinExistence type="predicted"/>
<accession>B7QCT7</accession>
<dbReference type="Proteomes" id="UP000001555">
    <property type="component" value="Unassembled WGS sequence"/>
</dbReference>
<dbReference type="EnsemblMetazoa" id="ISCW012867-RA">
    <property type="protein sequence ID" value="ISCW012867-PA"/>
    <property type="gene ID" value="ISCW012867"/>
</dbReference>
<name>B7QCT7_IXOSC</name>
<evidence type="ECO:0000313" key="3">
    <source>
        <dbReference type="Proteomes" id="UP000001555"/>
    </source>
</evidence>
<evidence type="ECO:0000313" key="1">
    <source>
        <dbReference type="EMBL" id="EEC16659.1"/>
    </source>
</evidence>
<protein>
    <submittedName>
        <fullName evidence="1 2">Uncharacterized protein</fullName>
    </submittedName>
</protein>